<dbReference type="AlphaFoldDB" id="Q22SC7"/>
<feature type="region of interest" description="Disordered" evidence="1">
    <location>
        <begin position="682"/>
        <end position="745"/>
    </location>
</feature>
<evidence type="ECO:0000313" key="3">
    <source>
        <dbReference type="Proteomes" id="UP000009168"/>
    </source>
</evidence>
<dbReference type="Proteomes" id="UP000009168">
    <property type="component" value="Unassembled WGS sequence"/>
</dbReference>
<feature type="compositionally biased region" description="Polar residues" evidence="1">
    <location>
        <begin position="82"/>
        <end position="109"/>
    </location>
</feature>
<feature type="compositionally biased region" description="Polar residues" evidence="1">
    <location>
        <begin position="812"/>
        <end position="823"/>
    </location>
</feature>
<evidence type="ECO:0000313" key="2">
    <source>
        <dbReference type="EMBL" id="EAR87845.1"/>
    </source>
</evidence>
<proteinExistence type="predicted"/>
<dbReference type="KEGG" id="tet:TTHERM_00006090"/>
<dbReference type="InParanoid" id="Q22SC7"/>
<feature type="region of interest" description="Disordered" evidence="1">
    <location>
        <begin position="1"/>
        <end position="155"/>
    </location>
</feature>
<name>Q22SC7_TETTS</name>
<dbReference type="SUPFAM" id="SSF47473">
    <property type="entry name" value="EF-hand"/>
    <property type="match status" value="1"/>
</dbReference>
<keyword evidence="3" id="KW-1185">Reference proteome</keyword>
<feature type="compositionally biased region" description="Basic and acidic residues" evidence="1">
    <location>
        <begin position="44"/>
        <end position="55"/>
    </location>
</feature>
<protein>
    <submittedName>
        <fullName evidence="2">Uncharacterized protein</fullName>
    </submittedName>
</protein>
<feature type="compositionally biased region" description="Acidic residues" evidence="1">
    <location>
        <begin position="15"/>
        <end position="25"/>
    </location>
</feature>
<feature type="compositionally biased region" description="Polar residues" evidence="1">
    <location>
        <begin position="682"/>
        <end position="706"/>
    </location>
</feature>
<dbReference type="InterPro" id="IPR011992">
    <property type="entry name" value="EF-hand-dom_pair"/>
</dbReference>
<reference evidence="3" key="1">
    <citation type="journal article" date="2006" name="PLoS Biol.">
        <title>Macronuclear genome sequence of the ciliate Tetrahymena thermophila, a model eukaryote.</title>
        <authorList>
            <person name="Eisen J.A."/>
            <person name="Coyne R.S."/>
            <person name="Wu M."/>
            <person name="Wu D."/>
            <person name="Thiagarajan M."/>
            <person name="Wortman J.R."/>
            <person name="Badger J.H."/>
            <person name="Ren Q."/>
            <person name="Amedeo P."/>
            <person name="Jones K.M."/>
            <person name="Tallon L.J."/>
            <person name="Delcher A.L."/>
            <person name="Salzberg S.L."/>
            <person name="Silva J.C."/>
            <person name="Haas B.J."/>
            <person name="Majoros W.H."/>
            <person name="Farzad M."/>
            <person name="Carlton J.M."/>
            <person name="Smith R.K. Jr."/>
            <person name="Garg J."/>
            <person name="Pearlman R.E."/>
            <person name="Karrer K.M."/>
            <person name="Sun L."/>
            <person name="Manning G."/>
            <person name="Elde N.C."/>
            <person name="Turkewitz A.P."/>
            <person name="Asai D.J."/>
            <person name="Wilkes D.E."/>
            <person name="Wang Y."/>
            <person name="Cai H."/>
            <person name="Collins K."/>
            <person name="Stewart B.A."/>
            <person name="Lee S.R."/>
            <person name="Wilamowska K."/>
            <person name="Weinberg Z."/>
            <person name="Ruzzo W.L."/>
            <person name="Wloga D."/>
            <person name="Gaertig J."/>
            <person name="Frankel J."/>
            <person name="Tsao C.-C."/>
            <person name="Gorovsky M.A."/>
            <person name="Keeling P.J."/>
            <person name="Waller R.F."/>
            <person name="Patron N.J."/>
            <person name="Cherry J.M."/>
            <person name="Stover N.A."/>
            <person name="Krieger C.J."/>
            <person name="del Toro C."/>
            <person name="Ryder H.F."/>
            <person name="Williamson S.C."/>
            <person name="Barbeau R.A."/>
            <person name="Hamilton E.P."/>
            <person name="Orias E."/>
        </authorList>
    </citation>
    <scope>NUCLEOTIDE SEQUENCE [LARGE SCALE GENOMIC DNA]</scope>
    <source>
        <strain evidence="3">SB210</strain>
    </source>
</reference>
<accession>Q22SC7</accession>
<feature type="compositionally biased region" description="Low complexity" evidence="1">
    <location>
        <begin position="28"/>
        <end position="43"/>
    </location>
</feature>
<organism evidence="2 3">
    <name type="scientific">Tetrahymena thermophila (strain SB210)</name>
    <dbReference type="NCBI Taxonomy" id="312017"/>
    <lineage>
        <taxon>Eukaryota</taxon>
        <taxon>Sar</taxon>
        <taxon>Alveolata</taxon>
        <taxon>Ciliophora</taxon>
        <taxon>Intramacronucleata</taxon>
        <taxon>Oligohymenophorea</taxon>
        <taxon>Hymenostomatida</taxon>
        <taxon>Tetrahymenina</taxon>
        <taxon>Tetrahymenidae</taxon>
        <taxon>Tetrahymena</taxon>
    </lineage>
</organism>
<feature type="compositionally biased region" description="Acidic residues" evidence="1">
    <location>
        <begin position="56"/>
        <end position="76"/>
    </location>
</feature>
<dbReference type="GeneID" id="7832646"/>
<dbReference type="RefSeq" id="XP_001008090.1">
    <property type="nucleotide sequence ID" value="XM_001008090.2"/>
</dbReference>
<feature type="compositionally biased region" description="Polar residues" evidence="1">
    <location>
        <begin position="766"/>
        <end position="778"/>
    </location>
</feature>
<feature type="region of interest" description="Disordered" evidence="1">
    <location>
        <begin position="758"/>
        <end position="823"/>
    </location>
</feature>
<evidence type="ECO:0000256" key="1">
    <source>
        <dbReference type="SAM" id="MobiDB-lite"/>
    </source>
</evidence>
<gene>
    <name evidence="2" type="ORF">TTHERM_00006090</name>
</gene>
<sequence>MSDTENQPEDQQLYEQEEQDDDEGVVIENHSAQNSSQHQNNSQEENRRYQEHLEEKDEENNIEDFIPDIDQNEEQEEKVVRAQNQPVKSLTSFGSQKLKQQASNPSQNDQAKEVQRQPSAQEEMQSSQQQGIQQSQQIQRQTSNHQQKLQEEQQNYQQQQQKQQIQRSQSQQDQILFSQFLNEILDQYRTVQRAFKAIDRHNKGFIELNDLAIEIAARFGIENESQQKEIFVKLGHGNSRINRELFEEAFHDIVQDRQIQQQQLFSSMNVVTQSYDPTHSPFKDKQEREEIINIFASNKNVNLDEANKVEHFTEDSMYAPVIRRLRQQPNFNEFVRSYNNLQFPKLNQQKQKGEVSYQPFSQLHSLPFNANAASISQQQFLMRHELFQNTSSSRNYRGAQSLLDEYRQSAPQNQNFAQNSGSPLRQLKISTHTFSPNRYYKILDSPKEFAFERKFNSNNNNYQTLGQAPQNPQIRVNPGGRRFLSPQYARRPNQTFLGFEFGTQNYQSQLFGNQMKQSQGNFMYKPKRNNLSNSKLFASQEINLNKDTDFLHRSTYLASPKQSAQTYGSGNPLFQSLSFGGNMQQYNNNIFSGIDNPLNQNAMSQSAYAGQRIDLRLSPNQNRLGKLKRNVNLGLENISQLNRQNRLDVPSNLNQTTSFNSAPRNIKDQLNQYLSQLGSSNYSINTKAQPSPQRYRPNNSKNSKTTAAYPLDDETDRFGDILSRLGGTGQGRSNNRSLERRRNNRNFNLDILGGTMSGGANASPFKKSQSPTQFNLSPSGPKGGVVGQMQRVKQIQASLRALPNKQKVKFSRPSNSKNNNYYN</sequence>
<dbReference type="HOGENOM" id="CLU_344059_0_0_1"/>
<dbReference type="EMBL" id="GG662845">
    <property type="protein sequence ID" value="EAR87845.1"/>
    <property type="molecule type" value="Genomic_DNA"/>
</dbReference>
<feature type="compositionally biased region" description="Low complexity" evidence="1">
    <location>
        <begin position="117"/>
        <end position="155"/>
    </location>
</feature>